<dbReference type="PANTHER" id="PTHR42904">
    <property type="entry name" value="NUDIX HYDROLASE, NUDC SUBFAMILY"/>
    <property type="match status" value="1"/>
</dbReference>
<keyword evidence="15" id="KW-1185">Reference proteome</keyword>
<evidence type="ECO:0000256" key="7">
    <source>
        <dbReference type="ARBA" id="ARBA00023211"/>
    </source>
</evidence>
<dbReference type="EC" id="3.6.1.62" evidence="8"/>
<dbReference type="GO" id="GO:0035529">
    <property type="term" value="F:NADH pyrophosphatase activity"/>
    <property type="evidence" value="ECO:0007669"/>
    <property type="project" value="TreeGrafter"/>
</dbReference>
<comment type="cofactor">
    <cofactor evidence="1">
        <name>Mn(2+)</name>
        <dbReference type="ChEBI" id="CHEBI:29035"/>
    </cofactor>
</comment>
<evidence type="ECO:0000256" key="11">
    <source>
        <dbReference type="ARBA" id="ARBA00093621"/>
    </source>
</evidence>
<evidence type="ECO:0000256" key="10">
    <source>
        <dbReference type="ARBA" id="ARBA00093415"/>
    </source>
</evidence>
<evidence type="ECO:0000256" key="9">
    <source>
        <dbReference type="ARBA" id="ARBA00093205"/>
    </source>
</evidence>
<dbReference type="SUPFAM" id="SSF55811">
    <property type="entry name" value="Nudix"/>
    <property type="match status" value="1"/>
</dbReference>
<dbReference type="PROSITE" id="PS51462">
    <property type="entry name" value="NUDIX"/>
    <property type="match status" value="1"/>
</dbReference>
<evidence type="ECO:0000259" key="13">
    <source>
        <dbReference type="PROSITE" id="PS51462"/>
    </source>
</evidence>
<keyword evidence="6" id="KW-0460">Magnesium</keyword>
<dbReference type="InterPro" id="IPR000086">
    <property type="entry name" value="NUDIX_hydrolase_dom"/>
</dbReference>
<dbReference type="AlphaFoldDB" id="A0A7K6BDK9"/>
<evidence type="ECO:0000313" key="15">
    <source>
        <dbReference type="Proteomes" id="UP000544127"/>
    </source>
</evidence>
<accession>A0A7K6BDK9</accession>
<comment type="similarity">
    <text evidence="3">Belongs to the Nudix hydrolase family.</text>
</comment>
<evidence type="ECO:0000256" key="6">
    <source>
        <dbReference type="ARBA" id="ARBA00022842"/>
    </source>
</evidence>
<keyword evidence="5" id="KW-0378">Hydrolase</keyword>
<protein>
    <recommendedName>
        <fullName evidence="11">m7GpppN-mRNA hydrolase NUDT17</fullName>
        <ecNumber evidence="8">3.6.1.62</ecNumber>
    </recommendedName>
    <alternativeName>
        <fullName evidence="12">Nucleoside diphosphate-linked moiety X motif 17</fullName>
    </alternativeName>
</protein>
<dbReference type="OrthoDB" id="447842at2759"/>
<keyword evidence="4" id="KW-0479">Metal-binding</keyword>
<evidence type="ECO:0000256" key="1">
    <source>
        <dbReference type="ARBA" id="ARBA00001936"/>
    </source>
</evidence>
<dbReference type="InterPro" id="IPR015797">
    <property type="entry name" value="NUDIX_hydrolase-like_dom_sf"/>
</dbReference>
<feature type="domain" description="Nudix hydrolase" evidence="13">
    <location>
        <begin position="48"/>
        <end position="196"/>
    </location>
</feature>
<dbReference type="EMBL" id="VZRI01012760">
    <property type="protein sequence ID" value="NWV00451.1"/>
    <property type="molecule type" value="Genomic_DNA"/>
</dbReference>
<evidence type="ECO:0000313" key="14">
    <source>
        <dbReference type="EMBL" id="NWV00451.1"/>
    </source>
</evidence>
<feature type="non-terminal residue" evidence="14">
    <location>
        <position position="254"/>
    </location>
</feature>
<comment type="caution">
    <text evidence="14">The sequence shown here is derived from an EMBL/GenBank/DDBJ whole genome shotgun (WGS) entry which is preliminary data.</text>
</comment>
<comment type="function">
    <text evidence="10">Acts as a decapping enzyme capable of hydrolyzing monomethylated capped RNAs (in vitro). Hydrolyzes monomethylated capped RNA after alpha and beta phosphates to form N(7)-methyl-GDP. Shows low activity towards unmethylated capped RNA.</text>
</comment>
<evidence type="ECO:0000256" key="4">
    <source>
        <dbReference type="ARBA" id="ARBA00022723"/>
    </source>
</evidence>
<comment type="catalytic activity">
    <reaction evidence="9">
        <text>a 5'-end (N(7)-methyl 5'-triphosphoguanosine)-ribonucleoside in mRNA + H2O = N(7)-methyl-GDP + a 5'-end phospho-ribonucleoside in mRNA + 2 H(+)</text>
        <dbReference type="Rhea" id="RHEA:67484"/>
        <dbReference type="Rhea" id="RHEA-COMP:15692"/>
        <dbReference type="Rhea" id="RHEA-COMP:17167"/>
        <dbReference type="ChEBI" id="CHEBI:15377"/>
        <dbReference type="ChEBI" id="CHEBI:15378"/>
        <dbReference type="ChEBI" id="CHEBI:63714"/>
        <dbReference type="ChEBI" id="CHEBI:138282"/>
        <dbReference type="ChEBI" id="CHEBI:156461"/>
        <dbReference type="EC" id="3.6.1.62"/>
    </reaction>
</comment>
<dbReference type="GO" id="GO:0046872">
    <property type="term" value="F:metal ion binding"/>
    <property type="evidence" value="ECO:0007669"/>
    <property type="project" value="UniProtKB-KW"/>
</dbReference>
<dbReference type="GO" id="GO:0006742">
    <property type="term" value="P:NADP+ catabolic process"/>
    <property type="evidence" value="ECO:0007669"/>
    <property type="project" value="TreeGrafter"/>
</dbReference>
<dbReference type="Gene3D" id="3.90.79.10">
    <property type="entry name" value="Nucleoside Triphosphate Pyrophosphohydrolase"/>
    <property type="match status" value="1"/>
</dbReference>
<dbReference type="PANTHER" id="PTHR42904:SF1">
    <property type="entry name" value="NUCLEOSIDE DIPHOSPHATE-LINKED MOIETY X MOTIF 17"/>
    <property type="match status" value="1"/>
</dbReference>
<dbReference type="GO" id="GO:0005829">
    <property type="term" value="C:cytosol"/>
    <property type="evidence" value="ECO:0007669"/>
    <property type="project" value="TreeGrafter"/>
</dbReference>
<evidence type="ECO:0000256" key="2">
    <source>
        <dbReference type="ARBA" id="ARBA00001946"/>
    </source>
</evidence>
<evidence type="ECO:0000256" key="8">
    <source>
        <dbReference type="ARBA" id="ARBA00026102"/>
    </source>
</evidence>
<sequence length="254" mass="27413">CGLDQGRLLLSDRPFPGSTTTLLKRPPFCPAKLLGQWPHSDLPAEPSGRGVAAGVAVLLQSSTGRILLTRRSRTLSIFPGVWVPPGGHVEPDEELLDVGLRELEEETGLRLDAGTFSWRVLGLWESIYPPMLSRGLPQCHHIVTYLLFLSNQCHELLEARMHPSESEVSAYAWLELPVLAAIAATEDGAESLGGVPKELPDTISIMEVSGGCSSPTQLPAGTFLNVAPAEGEDVERVSTGTKFALRLWLESCGK</sequence>
<dbReference type="InterPro" id="IPR033716">
    <property type="entry name" value="Nudt17_dom"/>
</dbReference>
<reference evidence="14 15" key="1">
    <citation type="submission" date="2019-09" db="EMBL/GenBank/DDBJ databases">
        <title>Bird 10,000 Genomes (B10K) Project - Family phase.</title>
        <authorList>
            <person name="Zhang G."/>
        </authorList>
    </citation>
    <scope>NUCLEOTIDE SEQUENCE [LARGE SCALE GENOMIC DNA]</scope>
    <source>
        <strain evidence="14">B10K-DU-012-37</strain>
    </source>
</reference>
<evidence type="ECO:0000256" key="3">
    <source>
        <dbReference type="ARBA" id="ARBA00005582"/>
    </source>
</evidence>
<dbReference type="Pfam" id="PF00293">
    <property type="entry name" value="NUDIX"/>
    <property type="match status" value="1"/>
</dbReference>
<dbReference type="GO" id="GO:0019677">
    <property type="term" value="P:NAD+ catabolic process"/>
    <property type="evidence" value="ECO:0007669"/>
    <property type="project" value="TreeGrafter"/>
</dbReference>
<dbReference type="InterPro" id="IPR050241">
    <property type="entry name" value="NAD-cap_RNA_hydrolase_NudC"/>
</dbReference>
<comment type="cofactor">
    <cofactor evidence="2">
        <name>Mg(2+)</name>
        <dbReference type="ChEBI" id="CHEBI:18420"/>
    </cofactor>
</comment>
<evidence type="ECO:0000256" key="5">
    <source>
        <dbReference type="ARBA" id="ARBA00022801"/>
    </source>
</evidence>
<feature type="non-terminal residue" evidence="14">
    <location>
        <position position="1"/>
    </location>
</feature>
<evidence type="ECO:0000256" key="12">
    <source>
        <dbReference type="ARBA" id="ARBA00093663"/>
    </source>
</evidence>
<name>A0A7K6BDK9_UPUEP</name>
<dbReference type="GO" id="GO:0005777">
    <property type="term" value="C:peroxisome"/>
    <property type="evidence" value="ECO:0007669"/>
    <property type="project" value="TreeGrafter"/>
</dbReference>
<dbReference type="Proteomes" id="UP000544127">
    <property type="component" value="Unassembled WGS sequence"/>
</dbReference>
<organism evidence="14 15">
    <name type="scientific">Upupa epops</name>
    <name type="common">Eurasian hoopoe</name>
    <dbReference type="NCBI Taxonomy" id="57439"/>
    <lineage>
        <taxon>Eukaryota</taxon>
        <taxon>Metazoa</taxon>
        <taxon>Chordata</taxon>
        <taxon>Craniata</taxon>
        <taxon>Vertebrata</taxon>
        <taxon>Euteleostomi</taxon>
        <taxon>Archelosauria</taxon>
        <taxon>Archosauria</taxon>
        <taxon>Dinosauria</taxon>
        <taxon>Saurischia</taxon>
        <taxon>Theropoda</taxon>
        <taxon>Coelurosauria</taxon>
        <taxon>Aves</taxon>
        <taxon>Neognathae</taxon>
        <taxon>Neoaves</taxon>
        <taxon>Telluraves</taxon>
        <taxon>Coraciimorphae</taxon>
        <taxon>Bucerotiformes</taxon>
        <taxon>Upupidae</taxon>
        <taxon>Upupa</taxon>
    </lineage>
</organism>
<proteinExistence type="inferred from homology"/>
<keyword evidence="7" id="KW-0464">Manganese</keyword>
<dbReference type="CDD" id="cd04694">
    <property type="entry name" value="NUDIX_Nudt17"/>
    <property type="match status" value="1"/>
</dbReference>
<dbReference type="GO" id="GO:0140933">
    <property type="term" value="F:5'-(N(7)-methylguanosine 5'-triphospho)-[mRNA] hydrolase activity"/>
    <property type="evidence" value="ECO:0007669"/>
    <property type="project" value="UniProtKB-EC"/>
</dbReference>
<gene>
    <name evidence="14" type="primary">Nudt17</name>
    <name evidence="14" type="ORF">UPUEPO_R14554</name>
</gene>